<dbReference type="InterPro" id="IPR050396">
    <property type="entry name" value="Glycosyltr_51/Transpeptidase"/>
</dbReference>
<dbReference type="RefSeq" id="WP_103166678.1">
    <property type="nucleotide sequence ID" value="NZ_CP130489.1"/>
</dbReference>
<gene>
    <name evidence="11" type="primary">mgt</name>
    <name evidence="14" type="ORF">BUY44_10090</name>
    <name evidence="15" type="ORF">BUY47_07100</name>
    <name evidence="16" type="ORF">BUY48_04080</name>
</gene>
<dbReference type="GO" id="GO:0005886">
    <property type="term" value="C:plasma membrane"/>
    <property type="evidence" value="ECO:0007669"/>
    <property type="project" value="UniProtKB-SubCell"/>
</dbReference>
<keyword evidence="1 11" id="KW-1003">Cell membrane</keyword>
<keyword evidence="7 11" id="KW-1133">Transmembrane helix</keyword>
<evidence type="ECO:0000256" key="8">
    <source>
        <dbReference type="ARBA" id="ARBA00023136"/>
    </source>
</evidence>
<evidence type="ECO:0000313" key="17">
    <source>
        <dbReference type="Proteomes" id="UP000242088"/>
    </source>
</evidence>
<dbReference type="PANTHER" id="PTHR32282">
    <property type="entry name" value="BINDING PROTEIN TRANSPEPTIDASE, PUTATIVE-RELATED"/>
    <property type="match status" value="1"/>
</dbReference>
<feature type="transmembrane region" description="Helical" evidence="11">
    <location>
        <begin position="42"/>
        <end position="64"/>
    </location>
</feature>
<evidence type="ECO:0000256" key="5">
    <source>
        <dbReference type="ARBA" id="ARBA00022960"/>
    </source>
</evidence>
<evidence type="ECO:0000256" key="6">
    <source>
        <dbReference type="ARBA" id="ARBA00022984"/>
    </source>
</evidence>
<dbReference type="InterPro" id="IPR022978">
    <property type="entry name" value="Monofunct_glyco_trans"/>
</dbReference>
<accession>A0A2K4DMA4</accession>
<keyword evidence="17" id="KW-1185">Reference proteome</keyword>
<evidence type="ECO:0000313" key="19">
    <source>
        <dbReference type="Proteomes" id="UP000243350"/>
    </source>
</evidence>
<dbReference type="InterPro" id="IPR001264">
    <property type="entry name" value="Glyco_trans_51"/>
</dbReference>
<comment type="catalytic activity">
    <reaction evidence="10 11">
        <text>[GlcNAc-(1-&gt;4)-Mur2Ac(oyl-L-Ala-gamma-D-Glu-L-Lys-D-Ala-D-Ala)](n)-di-trans,octa-cis-undecaprenyl diphosphate + beta-D-GlcNAc-(1-&gt;4)-Mur2Ac(oyl-L-Ala-gamma-D-Glu-L-Lys-D-Ala-D-Ala)-di-trans,octa-cis-undecaprenyl diphosphate = [GlcNAc-(1-&gt;4)-Mur2Ac(oyl-L-Ala-gamma-D-Glu-L-Lys-D-Ala-D-Ala)](n+1)-di-trans,octa-cis-undecaprenyl diphosphate + di-trans,octa-cis-undecaprenyl diphosphate + H(+)</text>
        <dbReference type="Rhea" id="RHEA:23708"/>
        <dbReference type="Rhea" id="RHEA-COMP:9602"/>
        <dbReference type="Rhea" id="RHEA-COMP:9603"/>
        <dbReference type="ChEBI" id="CHEBI:15378"/>
        <dbReference type="ChEBI" id="CHEBI:58405"/>
        <dbReference type="ChEBI" id="CHEBI:60033"/>
        <dbReference type="ChEBI" id="CHEBI:78435"/>
        <dbReference type="EC" id="2.4.99.28"/>
    </reaction>
</comment>
<evidence type="ECO:0000256" key="4">
    <source>
        <dbReference type="ARBA" id="ARBA00022692"/>
    </source>
</evidence>
<dbReference type="GO" id="GO:0009252">
    <property type="term" value="P:peptidoglycan biosynthetic process"/>
    <property type="evidence" value="ECO:0007669"/>
    <property type="project" value="UniProtKB-UniRule"/>
</dbReference>
<evidence type="ECO:0000313" key="14">
    <source>
        <dbReference type="EMBL" id="PTE71150.1"/>
    </source>
</evidence>
<dbReference type="Proteomes" id="UP000242547">
    <property type="component" value="Unassembled WGS sequence"/>
</dbReference>
<dbReference type="GO" id="GO:0071555">
    <property type="term" value="P:cell wall organization"/>
    <property type="evidence" value="ECO:0007669"/>
    <property type="project" value="UniProtKB-KW"/>
</dbReference>
<dbReference type="SUPFAM" id="SSF53955">
    <property type="entry name" value="Lysozyme-like"/>
    <property type="match status" value="1"/>
</dbReference>
<feature type="compositionally biased region" description="Basic and acidic residues" evidence="12">
    <location>
        <begin position="9"/>
        <end position="21"/>
    </location>
</feature>
<dbReference type="EC" id="2.4.99.28" evidence="11"/>
<dbReference type="EMBL" id="PYZI01000007">
    <property type="protein sequence ID" value="PTF13828.1"/>
    <property type="molecule type" value="Genomic_DNA"/>
</dbReference>
<evidence type="ECO:0000256" key="11">
    <source>
        <dbReference type="HAMAP-Rule" id="MF_01434"/>
    </source>
</evidence>
<organism evidence="16 19">
    <name type="scientific">Staphylococcus devriesei</name>
    <dbReference type="NCBI Taxonomy" id="586733"/>
    <lineage>
        <taxon>Bacteria</taxon>
        <taxon>Bacillati</taxon>
        <taxon>Bacillota</taxon>
        <taxon>Bacilli</taxon>
        <taxon>Bacillales</taxon>
        <taxon>Staphylococcaceae</taxon>
        <taxon>Staphylococcus</taxon>
    </lineage>
</organism>
<evidence type="ECO:0000256" key="9">
    <source>
        <dbReference type="ARBA" id="ARBA00023316"/>
    </source>
</evidence>
<name>A0A2K4DMA4_9STAP</name>
<dbReference type="GO" id="GO:0030288">
    <property type="term" value="C:outer membrane-bounded periplasmic space"/>
    <property type="evidence" value="ECO:0007669"/>
    <property type="project" value="TreeGrafter"/>
</dbReference>
<dbReference type="InterPro" id="IPR023346">
    <property type="entry name" value="Lysozyme-like_dom_sf"/>
</dbReference>
<dbReference type="NCBIfam" id="NF010008">
    <property type="entry name" value="PRK13481.1"/>
    <property type="match status" value="1"/>
</dbReference>
<evidence type="ECO:0000259" key="13">
    <source>
        <dbReference type="Pfam" id="PF00912"/>
    </source>
</evidence>
<evidence type="ECO:0000313" key="16">
    <source>
        <dbReference type="EMBL" id="PTF16070.1"/>
    </source>
</evidence>
<keyword evidence="2 11" id="KW-0328">Glycosyltransferase</keyword>
<dbReference type="Pfam" id="PF00912">
    <property type="entry name" value="Transgly"/>
    <property type="match status" value="1"/>
</dbReference>
<dbReference type="InterPro" id="IPR036950">
    <property type="entry name" value="PBP_transglycosylase"/>
</dbReference>
<proteinExistence type="inferred from homology"/>
<comment type="caution">
    <text evidence="16">The sequence shown here is derived from an EMBL/GenBank/DDBJ whole genome shotgun (WGS) entry which is preliminary data.</text>
</comment>
<dbReference type="GeneID" id="48887597"/>
<dbReference type="EMBL" id="PYZL01000087">
    <property type="protein sequence ID" value="PTE71150.1"/>
    <property type="molecule type" value="Genomic_DNA"/>
</dbReference>
<keyword evidence="5 11" id="KW-0133">Cell shape</keyword>
<keyword evidence="4 11" id="KW-0812">Transmembrane</keyword>
<keyword evidence="8 11" id="KW-0472">Membrane</keyword>
<dbReference type="PANTHER" id="PTHR32282:SF11">
    <property type="entry name" value="PENICILLIN-BINDING PROTEIN 1B"/>
    <property type="match status" value="1"/>
</dbReference>
<evidence type="ECO:0000256" key="1">
    <source>
        <dbReference type="ARBA" id="ARBA00022475"/>
    </source>
</evidence>
<comment type="subcellular location">
    <subcellularLocation>
        <location evidence="11">Cell membrane</location>
        <topology evidence="11">Single-pass membrane protein</topology>
    </subcellularLocation>
</comment>
<comment type="function">
    <text evidence="11">Peptidoglycan polymerase that catalyzes glycan chain elongation using lipid-linked disaccharide-pentapeptide as the substrate.</text>
</comment>
<dbReference type="OrthoDB" id="9766909at2"/>
<dbReference type="AlphaFoldDB" id="A0A2K4DMA4"/>
<dbReference type="UniPathway" id="UPA00219"/>
<dbReference type="GO" id="GO:0008955">
    <property type="term" value="F:peptidoglycan glycosyltransferase activity"/>
    <property type="evidence" value="ECO:0007669"/>
    <property type="project" value="UniProtKB-UniRule"/>
</dbReference>
<dbReference type="HAMAP" id="MF_01434">
    <property type="entry name" value="MGT"/>
    <property type="match status" value="1"/>
</dbReference>
<keyword evidence="6 11" id="KW-0573">Peptidoglycan synthesis</keyword>
<comment type="pathway">
    <text evidence="11">Cell wall biogenesis; peptidoglycan biosynthesis.</text>
</comment>
<dbReference type="Proteomes" id="UP000243350">
    <property type="component" value="Unassembled WGS sequence"/>
</dbReference>
<evidence type="ECO:0000313" key="15">
    <source>
        <dbReference type="EMBL" id="PTF13828.1"/>
    </source>
</evidence>
<feature type="region of interest" description="Disordered" evidence="12">
    <location>
        <begin position="1"/>
        <end position="35"/>
    </location>
</feature>
<evidence type="ECO:0000256" key="12">
    <source>
        <dbReference type="SAM" id="MobiDB-lite"/>
    </source>
</evidence>
<evidence type="ECO:0000256" key="10">
    <source>
        <dbReference type="ARBA" id="ARBA00049902"/>
    </source>
</evidence>
<keyword evidence="3 11" id="KW-0808">Transferase</keyword>
<evidence type="ECO:0000256" key="3">
    <source>
        <dbReference type="ARBA" id="ARBA00022679"/>
    </source>
</evidence>
<sequence>MKRSQRYHNSPERHTQYRNEPHYNTYYEPVGKPPKKKKSKRIFLRIFLTFILIFALFTGLMYFLSSRANVDDLQSIENKNSYVSVDNMPDYVKGAFISMEDERFYKHHGFDLKGTTRALFSTIGEHDVQGGSTITQQTVKNYYYDNEQSFTRKLKELFVAHKVEQQYSKNQILSFYLNNIYYGSNQYTIESAANYYFGTTTNQNNGNGSQITVLQSAILASKVNAPSVYDISNMSDNFKNRIKTNLEKMKQQNYISDNQYQEALSQLNNY</sequence>
<reference evidence="15" key="2">
    <citation type="submission" date="2018-03" db="EMBL/GenBank/DDBJ databases">
        <authorList>
            <person name="Naushad S."/>
        </authorList>
    </citation>
    <scope>NUCLEOTIDE SEQUENCE</scope>
    <source>
        <strain evidence="15">SNUC 1409</strain>
    </source>
</reference>
<evidence type="ECO:0000313" key="18">
    <source>
        <dbReference type="Proteomes" id="UP000242547"/>
    </source>
</evidence>
<reference evidence="16" key="3">
    <citation type="submission" date="2018-03" db="EMBL/GenBank/DDBJ databases">
        <authorList>
            <person name="Keele B.F."/>
        </authorList>
    </citation>
    <scope>NUCLEOTIDE SEQUENCE</scope>
    <source>
        <strain evidence="16">SNUC 4143</strain>
        <strain evidence="14">SNUC 761</strain>
    </source>
</reference>
<dbReference type="GO" id="GO:0008360">
    <property type="term" value="P:regulation of cell shape"/>
    <property type="evidence" value="ECO:0007669"/>
    <property type="project" value="UniProtKB-KW"/>
</dbReference>
<comment type="similarity">
    <text evidence="11">Belongs to the glycosyltransferase 51 family.</text>
</comment>
<keyword evidence="9 11" id="KW-0961">Cell wall biogenesis/degradation</keyword>
<dbReference type="Gene3D" id="1.10.3810.10">
    <property type="entry name" value="Biosynthetic peptidoglycan transglycosylase-like"/>
    <property type="match status" value="1"/>
</dbReference>
<feature type="domain" description="Glycosyl transferase family 51" evidence="13">
    <location>
        <begin position="76"/>
        <end position="250"/>
    </location>
</feature>
<evidence type="ECO:0000256" key="2">
    <source>
        <dbReference type="ARBA" id="ARBA00022676"/>
    </source>
</evidence>
<dbReference type="Proteomes" id="UP000242088">
    <property type="component" value="Unassembled WGS sequence"/>
</dbReference>
<reference evidence="17 18" key="1">
    <citation type="journal article" date="2016" name="Front. Microbiol.">
        <title>Comprehensive Phylogenetic Analysis of Bovine Non-aureus Staphylococci Species Based on Whole-Genome Sequencing.</title>
        <authorList>
            <person name="Naushad S."/>
            <person name="Barkema H.W."/>
            <person name="Luby C."/>
            <person name="Condas L.A."/>
            <person name="Nobrega D.B."/>
            <person name="Carson D.A."/>
            <person name="De Buck J."/>
        </authorList>
    </citation>
    <scope>NUCLEOTIDE SEQUENCE [LARGE SCALE GENOMIC DNA]</scope>
    <source>
        <strain evidence="15 17">SNUC 1409</strain>
        <strain evidence="16 19">SNUC 4143</strain>
        <strain evidence="14 18">SNUC 761</strain>
    </source>
</reference>
<dbReference type="EMBL" id="PYZH01000016">
    <property type="protein sequence ID" value="PTF16070.1"/>
    <property type="molecule type" value="Genomic_DNA"/>
</dbReference>
<protein>
    <recommendedName>
        <fullName evidence="11">Monofunctional glycosyltransferase</fullName>
        <shortName evidence="11">MGT</shortName>
        <ecNumber evidence="11">2.4.99.28</ecNumber>
    </recommendedName>
    <alternativeName>
        <fullName evidence="11">Peptidoglycan TGase</fullName>
    </alternativeName>
</protein>
<evidence type="ECO:0000256" key="7">
    <source>
        <dbReference type="ARBA" id="ARBA00022989"/>
    </source>
</evidence>